<dbReference type="PANTHER" id="PTHR22805:SF2">
    <property type="entry name" value="WD REPEAT-CONTAINING PROTEIN 41"/>
    <property type="match status" value="1"/>
</dbReference>
<keyword evidence="1 3" id="KW-0853">WD repeat</keyword>
<gene>
    <name evidence="4" type="ORF">LSH36_1051g00013</name>
</gene>
<reference evidence="4" key="1">
    <citation type="journal article" date="2023" name="Mol. Biol. Evol.">
        <title>Third-Generation Sequencing Reveals the Adaptive Role of the Epigenome in Three Deep-Sea Polychaetes.</title>
        <authorList>
            <person name="Perez M."/>
            <person name="Aroh O."/>
            <person name="Sun Y."/>
            <person name="Lan Y."/>
            <person name="Juniper S.K."/>
            <person name="Young C.R."/>
            <person name="Angers B."/>
            <person name="Qian P.Y."/>
        </authorList>
    </citation>
    <scope>NUCLEOTIDE SEQUENCE</scope>
    <source>
        <strain evidence="4">P08H-3</strain>
    </source>
</reference>
<dbReference type="InterPro" id="IPR019775">
    <property type="entry name" value="WD40_repeat_CS"/>
</dbReference>
<dbReference type="SMART" id="SM00320">
    <property type="entry name" value="WD40"/>
    <property type="match status" value="3"/>
</dbReference>
<dbReference type="EMBL" id="JAODUP010001051">
    <property type="protein sequence ID" value="KAK2141733.1"/>
    <property type="molecule type" value="Genomic_DNA"/>
</dbReference>
<dbReference type="PROSITE" id="PS50294">
    <property type="entry name" value="WD_REPEATS_REGION"/>
    <property type="match status" value="1"/>
</dbReference>
<feature type="repeat" description="WD" evidence="3">
    <location>
        <begin position="235"/>
        <end position="266"/>
    </location>
</feature>
<protein>
    <submittedName>
        <fullName evidence="4">Uncharacterized protein</fullName>
    </submittedName>
</protein>
<comment type="caution">
    <text evidence="4">The sequence shown here is derived from an EMBL/GenBank/DDBJ whole genome shotgun (WGS) entry which is preliminary data.</text>
</comment>
<organism evidence="4 5">
    <name type="scientific">Paralvinella palmiformis</name>
    <dbReference type="NCBI Taxonomy" id="53620"/>
    <lineage>
        <taxon>Eukaryota</taxon>
        <taxon>Metazoa</taxon>
        <taxon>Spiralia</taxon>
        <taxon>Lophotrochozoa</taxon>
        <taxon>Annelida</taxon>
        <taxon>Polychaeta</taxon>
        <taxon>Sedentaria</taxon>
        <taxon>Canalipalpata</taxon>
        <taxon>Terebellida</taxon>
        <taxon>Terebelliformia</taxon>
        <taxon>Alvinellidae</taxon>
        <taxon>Paralvinella</taxon>
    </lineage>
</organism>
<evidence type="ECO:0000313" key="4">
    <source>
        <dbReference type="EMBL" id="KAK2141733.1"/>
    </source>
</evidence>
<keyword evidence="5" id="KW-1185">Reference proteome</keyword>
<dbReference type="Pfam" id="PF00400">
    <property type="entry name" value="WD40"/>
    <property type="match status" value="1"/>
</dbReference>
<evidence type="ECO:0000313" key="5">
    <source>
        <dbReference type="Proteomes" id="UP001208570"/>
    </source>
</evidence>
<proteinExistence type="predicted"/>
<keyword evidence="2" id="KW-0677">Repeat</keyword>
<dbReference type="PROSITE" id="PS00678">
    <property type="entry name" value="WD_REPEATS_1"/>
    <property type="match status" value="1"/>
</dbReference>
<dbReference type="InterPro" id="IPR001680">
    <property type="entry name" value="WD40_rpt"/>
</dbReference>
<accession>A0AAD9IWQ0</accession>
<dbReference type="Pfam" id="PF25178">
    <property type="entry name" value="Beta-prop_WDR41"/>
    <property type="match status" value="1"/>
</dbReference>
<dbReference type="Proteomes" id="UP001208570">
    <property type="component" value="Unassembled WGS sequence"/>
</dbReference>
<dbReference type="SUPFAM" id="SSF50978">
    <property type="entry name" value="WD40 repeat-like"/>
    <property type="match status" value="1"/>
</dbReference>
<evidence type="ECO:0000256" key="2">
    <source>
        <dbReference type="ARBA" id="ARBA00022737"/>
    </source>
</evidence>
<name>A0AAD9IWQ0_9ANNE</name>
<dbReference type="InterPro" id="IPR040102">
    <property type="entry name" value="WDR41"/>
</dbReference>
<dbReference type="PANTHER" id="PTHR22805">
    <property type="entry name" value="WDR41-RELATED"/>
    <property type="match status" value="1"/>
</dbReference>
<dbReference type="Gene3D" id="2.130.10.10">
    <property type="entry name" value="YVTN repeat-like/Quinoprotein amine dehydrogenase"/>
    <property type="match status" value="2"/>
</dbReference>
<dbReference type="InterPro" id="IPR036322">
    <property type="entry name" value="WD40_repeat_dom_sf"/>
</dbReference>
<dbReference type="PROSITE" id="PS50082">
    <property type="entry name" value="WD_REPEATS_2"/>
    <property type="match status" value="2"/>
</dbReference>
<dbReference type="GO" id="GO:0005765">
    <property type="term" value="C:lysosomal membrane"/>
    <property type="evidence" value="ECO:0007669"/>
    <property type="project" value="TreeGrafter"/>
</dbReference>
<feature type="repeat" description="WD" evidence="3">
    <location>
        <begin position="38"/>
        <end position="78"/>
    </location>
</feature>
<dbReference type="AlphaFoldDB" id="A0AAD9IWQ0"/>
<evidence type="ECO:0000256" key="3">
    <source>
        <dbReference type="PROSITE-ProRule" id="PRU00221"/>
    </source>
</evidence>
<evidence type="ECO:0000256" key="1">
    <source>
        <dbReference type="ARBA" id="ARBA00022574"/>
    </source>
</evidence>
<dbReference type="GO" id="GO:0010506">
    <property type="term" value="P:regulation of autophagy"/>
    <property type="evidence" value="ECO:0007669"/>
    <property type="project" value="InterPro"/>
</dbReference>
<sequence>MLKLFGFKHKSSKTSQQSLVPSLDGNQPYNPYTQITVYSHHTNIIRHLLLVDKTRLASASDDTQIVIWDLQTSQQIHVLDAHSRPITCLLVLQSAYTSGDDCNQGAEDSDGLLLISAASDKLICCFLHLPDFGCFCSGGEKLCLWTPEGEMMVVVDRQNEEGCGSLDGTIILWSSQALAPSRYFNSITDYLGDNRILPYSIQAMICLDECYLICAIGTGFCIYDIVHGCSVTQKKHAHYSKILSLALVHNGTLLATVSEDGSLRLWGFRKTFTEPSPIKKDSPAFERLFGYVCLNAGWNGLLTCGADGLIINWKDGTYESMKLNTLLQDIYSSLE</sequence>
<dbReference type="InterPro" id="IPR015943">
    <property type="entry name" value="WD40/YVTN_repeat-like_dom_sf"/>
</dbReference>